<keyword evidence="9" id="KW-1185">Reference proteome</keyword>
<comment type="function">
    <text evidence="6">Specifically methylates the N7 position of a guanine in 16S rRNA.</text>
</comment>
<keyword evidence="1 6" id="KW-0963">Cytoplasm</keyword>
<feature type="binding site" evidence="6">
    <location>
        <position position="124"/>
    </location>
    <ligand>
        <name>S-adenosyl-L-methionine</name>
        <dbReference type="ChEBI" id="CHEBI:59789"/>
    </ligand>
</feature>
<comment type="caution">
    <text evidence="8">The sequence shown here is derived from an EMBL/GenBank/DDBJ whole genome shotgun (WGS) entry which is preliminary data.</text>
</comment>
<comment type="similarity">
    <text evidence="6">Belongs to the methyltransferase superfamily. RNA methyltransferase RsmG family.</text>
</comment>
<keyword evidence="3 6" id="KW-0489">Methyltransferase</keyword>
<dbReference type="GO" id="GO:0070043">
    <property type="term" value="F:rRNA (guanine-N7-)-methyltransferase activity"/>
    <property type="evidence" value="ECO:0007669"/>
    <property type="project" value="UniProtKB-UniRule"/>
</dbReference>
<dbReference type="EC" id="2.1.1.-" evidence="6"/>
<accession>A0A841GQS4</accession>
<sequence length="212" mass="24237">MKFEKKQLILRYLKEIINAPLNLTAIKDLELAYQLLAMDSLIPLKENDVGSNFLDVGTGGGVPGVFIGIMFENSRGLLVDSSRKKIDFVRGVCNKLNLNNLEFLNARIEEKKDLIGRFDSVFSRAVAELRVILELTVPFSKIGGKIFLYKGKNYKEELDSAQNAIKELNVKLKEIREYNILDKERVLLVFEKVKATDSKFPRRFNKILKQPL</sequence>
<evidence type="ECO:0000256" key="4">
    <source>
        <dbReference type="ARBA" id="ARBA00022679"/>
    </source>
</evidence>
<dbReference type="Proteomes" id="UP000555828">
    <property type="component" value="Unassembled WGS sequence"/>
</dbReference>
<keyword evidence="7" id="KW-0175">Coiled coil</keyword>
<dbReference type="NCBIfam" id="TIGR00138">
    <property type="entry name" value="rsmG_gidB"/>
    <property type="match status" value="1"/>
</dbReference>
<dbReference type="PANTHER" id="PTHR31760:SF0">
    <property type="entry name" value="S-ADENOSYL-L-METHIONINE-DEPENDENT METHYLTRANSFERASES SUPERFAMILY PROTEIN"/>
    <property type="match status" value="1"/>
</dbReference>
<evidence type="ECO:0000256" key="5">
    <source>
        <dbReference type="ARBA" id="ARBA00022691"/>
    </source>
</evidence>
<keyword evidence="4 6" id="KW-0808">Transferase</keyword>
<dbReference type="InterPro" id="IPR029063">
    <property type="entry name" value="SAM-dependent_MTases_sf"/>
</dbReference>
<dbReference type="AlphaFoldDB" id="A0A841GQS4"/>
<feature type="coiled-coil region" evidence="7">
    <location>
        <begin position="151"/>
        <end position="178"/>
    </location>
</feature>
<dbReference type="EMBL" id="JACHEX010000001">
    <property type="protein sequence ID" value="MBB6061748.1"/>
    <property type="molecule type" value="Genomic_DNA"/>
</dbReference>
<dbReference type="Gene3D" id="3.40.50.150">
    <property type="entry name" value="Vaccinia Virus protein VP39"/>
    <property type="match status" value="1"/>
</dbReference>
<dbReference type="PIRSF" id="PIRSF003078">
    <property type="entry name" value="GidB"/>
    <property type="match status" value="1"/>
</dbReference>
<feature type="binding site" evidence="6">
    <location>
        <position position="57"/>
    </location>
    <ligand>
        <name>S-adenosyl-L-methionine</name>
        <dbReference type="ChEBI" id="CHEBI:59789"/>
    </ligand>
</feature>
<evidence type="ECO:0000256" key="3">
    <source>
        <dbReference type="ARBA" id="ARBA00022603"/>
    </source>
</evidence>
<keyword evidence="2 6" id="KW-0698">rRNA processing</keyword>
<comment type="subcellular location">
    <subcellularLocation>
        <location evidence="6">Cytoplasm</location>
    </subcellularLocation>
</comment>
<evidence type="ECO:0000313" key="8">
    <source>
        <dbReference type="EMBL" id="MBB6061748.1"/>
    </source>
</evidence>
<feature type="binding site" evidence="6">
    <location>
        <begin position="108"/>
        <end position="109"/>
    </location>
    <ligand>
        <name>S-adenosyl-L-methionine</name>
        <dbReference type="ChEBI" id="CHEBI:59789"/>
    </ligand>
</feature>
<evidence type="ECO:0000256" key="7">
    <source>
        <dbReference type="SAM" id="Coils"/>
    </source>
</evidence>
<dbReference type="PANTHER" id="PTHR31760">
    <property type="entry name" value="S-ADENOSYL-L-METHIONINE-DEPENDENT METHYLTRANSFERASES SUPERFAMILY PROTEIN"/>
    <property type="match status" value="1"/>
</dbReference>
<dbReference type="InterPro" id="IPR003682">
    <property type="entry name" value="rRNA_ssu_MeTfrase_G"/>
</dbReference>
<protein>
    <recommendedName>
        <fullName evidence="6">Ribosomal RNA small subunit methyltransferase G</fullName>
        <ecNumber evidence="6">2.1.1.-</ecNumber>
    </recommendedName>
    <alternativeName>
        <fullName evidence="6">16S rRNA 7-methylguanosine methyltransferase</fullName>
        <shortName evidence="6">16S rRNA m7G methyltransferase</shortName>
    </alternativeName>
</protein>
<gene>
    <name evidence="6" type="primary">rsmG</name>
    <name evidence="8" type="ORF">HNP65_000170</name>
</gene>
<evidence type="ECO:0000256" key="2">
    <source>
        <dbReference type="ARBA" id="ARBA00022552"/>
    </source>
</evidence>
<evidence type="ECO:0000313" key="9">
    <source>
        <dbReference type="Proteomes" id="UP000555828"/>
    </source>
</evidence>
<dbReference type="SUPFAM" id="SSF53335">
    <property type="entry name" value="S-adenosyl-L-methionine-dependent methyltransferases"/>
    <property type="match status" value="1"/>
</dbReference>
<feature type="binding site" evidence="6">
    <location>
        <begin position="80"/>
        <end position="82"/>
    </location>
    <ligand>
        <name>S-adenosyl-L-methionine</name>
        <dbReference type="ChEBI" id="CHEBI:59789"/>
    </ligand>
</feature>
<organism evidence="8 9">
    <name type="scientific">Thermosipho japonicus</name>
    <dbReference type="NCBI Taxonomy" id="90323"/>
    <lineage>
        <taxon>Bacteria</taxon>
        <taxon>Thermotogati</taxon>
        <taxon>Thermotogota</taxon>
        <taxon>Thermotogae</taxon>
        <taxon>Thermotogales</taxon>
        <taxon>Fervidobacteriaceae</taxon>
        <taxon>Thermosipho</taxon>
    </lineage>
</organism>
<dbReference type="HAMAP" id="MF_00074">
    <property type="entry name" value="16SrRNA_methyltr_G"/>
    <property type="match status" value="1"/>
</dbReference>
<proteinExistence type="inferred from homology"/>
<name>A0A841GQS4_9BACT</name>
<reference evidence="8 9" key="1">
    <citation type="submission" date="2020-08" db="EMBL/GenBank/DDBJ databases">
        <title>Genomic Encyclopedia of Type Strains, Phase IV (KMG-IV): sequencing the most valuable type-strain genomes for metagenomic binning, comparative biology and taxonomic classification.</title>
        <authorList>
            <person name="Goeker M."/>
        </authorList>
    </citation>
    <scope>NUCLEOTIDE SEQUENCE [LARGE SCALE GENOMIC DNA]</scope>
    <source>
        <strain evidence="8 9">DSM 13481</strain>
    </source>
</reference>
<comment type="caution">
    <text evidence="6">Lacks conserved residue(s) required for the propagation of feature annotation.</text>
</comment>
<evidence type="ECO:0000256" key="6">
    <source>
        <dbReference type="HAMAP-Rule" id="MF_00074"/>
    </source>
</evidence>
<keyword evidence="5 6" id="KW-0949">S-adenosyl-L-methionine</keyword>
<evidence type="ECO:0000256" key="1">
    <source>
        <dbReference type="ARBA" id="ARBA00022490"/>
    </source>
</evidence>
<dbReference type="GO" id="GO:0005829">
    <property type="term" value="C:cytosol"/>
    <property type="evidence" value="ECO:0007669"/>
    <property type="project" value="TreeGrafter"/>
</dbReference>
<dbReference type="Pfam" id="PF02527">
    <property type="entry name" value="GidB"/>
    <property type="match status" value="1"/>
</dbReference>
<dbReference type="RefSeq" id="WP_184618515.1">
    <property type="nucleotide sequence ID" value="NZ_JACHEX010000001.1"/>
</dbReference>